<dbReference type="InterPro" id="IPR049577">
    <property type="entry name" value="GMPP_N"/>
</dbReference>
<feature type="domain" description="Nucleotidyl transferase" evidence="8">
    <location>
        <begin position="7"/>
        <end position="284"/>
    </location>
</feature>
<dbReference type="InterPro" id="IPR005835">
    <property type="entry name" value="NTP_transferase_dom"/>
</dbReference>
<dbReference type="SUPFAM" id="SSF53448">
    <property type="entry name" value="Nucleotide-diphospho-sugar transferases"/>
    <property type="match status" value="1"/>
</dbReference>
<sequence>MNNNNLVIMAGGVGSRFWPMSTTETPKQFIDILGVGRTLLQLTFDRFKDICPPENIWVVTSESYKNLTLSQLPELTSEQVLLEPCMRNTAPCIAYASWKIKSRNPQANLIVSPADHIVANTEEFKRVIKESLEFTAKHNKIITLGIKPHRPETGYGYIQASEFKDSLTSALSPVQAFREKPNLEKAQKYIEAGNYFWNAGIFVWNISSIENAYRTYLPTMASLFDTGDPHWFTLDEQSFINTNFPNCEKISVDYGIMEQADNIYVYPADFGWSDLGTWGSLYDLLPKNVGSNAVIGNQVKIIDSENCVVNIPSDKKVVIQGLNNFIVAEKDNTLLICNKDDEQNIREYSTLLNK</sequence>
<evidence type="ECO:0000256" key="6">
    <source>
        <dbReference type="ARBA" id="ARBA00023134"/>
    </source>
</evidence>
<dbReference type="OrthoDB" id="9806359at2"/>
<dbReference type="AlphaFoldDB" id="A0A2T5BTU9"/>
<dbReference type="PANTHER" id="PTHR46390:SF1">
    <property type="entry name" value="MANNOSE-1-PHOSPHATE GUANYLYLTRANSFERASE"/>
    <property type="match status" value="1"/>
</dbReference>
<dbReference type="GO" id="GO:0005525">
    <property type="term" value="F:GTP binding"/>
    <property type="evidence" value="ECO:0007669"/>
    <property type="project" value="UniProtKB-KW"/>
</dbReference>
<dbReference type="InterPro" id="IPR029044">
    <property type="entry name" value="Nucleotide-diphossugar_trans"/>
</dbReference>
<proteinExistence type="inferred from homology"/>
<evidence type="ECO:0000256" key="4">
    <source>
        <dbReference type="ARBA" id="ARBA00022695"/>
    </source>
</evidence>
<dbReference type="Proteomes" id="UP000243525">
    <property type="component" value="Unassembled WGS sequence"/>
</dbReference>
<keyword evidence="3 10" id="KW-0808">Transferase</keyword>
<feature type="domain" description="MannoseP isomerase/GMP-like beta-helix" evidence="9">
    <location>
        <begin position="298"/>
        <end position="347"/>
    </location>
</feature>
<keyword evidence="11" id="KW-1185">Reference proteome</keyword>
<evidence type="ECO:0000256" key="5">
    <source>
        <dbReference type="ARBA" id="ARBA00022741"/>
    </source>
</evidence>
<keyword evidence="6" id="KW-0342">GTP-binding</keyword>
<keyword evidence="4 10" id="KW-0548">Nucleotidyltransferase</keyword>
<comment type="catalytic activity">
    <reaction evidence="7">
        <text>alpha-D-mannose 1-phosphate + GTP + H(+) = GDP-alpha-D-mannose + diphosphate</text>
        <dbReference type="Rhea" id="RHEA:15229"/>
        <dbReference type="ChEBI" id="CHEBI:15378"/>
        <dbReference type="ChEBI" id="CHEBI:33019"/>
        <dbReference type="ChEBI" id="CHEBI:37565"/>
        <dbReference type="ChEBI" id="CHEBI:57527"/>
        <dbReference type="ChEBI" id="CHEBI:58409"/>
        <dbReference type="EC" id="2.7.7.13"/>
    </reaction>
</comment>
<dbReference type="EC" id="2.7.7.13" evidence="2"/>
<evidence type="ECO:0000313" key="10">
    <source>
        <dbReference type="EMBL" id="PTN02876.1"/>
    </source>
</evidence>
<dbReference type="GO" id="GO:0004475">
    <property type="term" value="F:mannose-1-phosphate guanylyltransferase (GTP) activity"/>
    <property type="evidence" value="ECO:0007669"/>
    <property type="project" value="UniProtKB-EC"/>
</dbReference>
<dbReference type="Pfam" id="PF22640">
    <property type="entry name" value="ManC_GMP_beta-helix"/>
    <property type="match status" value="1"/>
</dbReference>
<dbReference type="FunFam" id="3.90.550.10:FF:000046">
    <property type="entry name" value="Mannose-1-phosphate guanylyltransferase (GDP)"/>
    <property type="match status" value="1"/>
</dbReference>
<dbReference type="InterPro" id="IPR051161">
    <property type="entry name" value="Mannose-6P_isomerase_type2"/>
</dbReference>
<evidence type="ECO:0000313" key="11">
    <source>
        <dbReference type="Proteomes" id="UP000243525"/>
    </source>
</evidence>
<dbReference type="GO" id="GO:0009298">
    <property type="term" value="P:GDP-mannose biosynthetic process"/>
    <property type="evidence" value="ECO:0007669"/>
    <property type="project" value="TreeGrafter"/>
</dbReference>
<dbReference type="PANTHER" id="PTHR46390">
    <property type="entry name" value="MANNOSE-1-PHOSPHATE GUANYLYLTRANSFERASE"/>
    <property type="match status" value="1"/>
</dbReference>
<evidence type="ECO:0000259" key="8">
    <source>
        <dbReference type="Pfam" id="PF00483"/>
    </source>
</evidence>
<comment type="similarity">
    <text evidence="1">Belongs to the mannose-6-phosphate isomerase type 2 family.</text>
</comment>
<comment type="caution">
    <text evidence="10">The sequence shown here is derived from an EMBL/GenBank/DDBJ whole genome shotgun (WGS) entry which is preliminary data.</text>
</comment>
<protein>
    <recommendedName>
        <fullName evidence="2">mannose-1-phosphate guanylyltransferase</fullName>
        <ecNumber evidence="2">2.7.7.13</ecNumber>
    </recommendedName>
</protein>
<evidence type="ECO:0000256" key="3">
    <source>
        <dbReference type="ARBA" id="ARBA00022679"/>
    </source>
</evidence>
<dbReference type="CDD" id="cd02509">
    <property type="entry name" value="GDP-M1P_Guanylyltransferase"/>
    <property type="match status" value="1"/>
</dbReference>
<dbReference type="InterPro" id="IPR054566">
    <property type="entry name" value="ManC/GMP-like_b-helix"/>
</dbReference>
<dbReference type="SUPFAM" id="SSF159283">
    <property type="entry name" value="Guanosine diphospho-D-mannose pyrophosphorylase/mannose-6-phosphate isomerase linker domain"/>
    <property type="match status" value="1"/>
</dbReference>
<dbReference type="RefSeq" id="WP_107823984.1">
    <property type="nucleotide sequence ID" value="NZ_QAAD01000037.1"/>
</dbReference>
<organism evidence="10 11">
    <name type="scientific">Mangrovibacterium marinum</name>
    <dbReference type="NCBI Taxonomy" id="1639118"/>
    <lineage>
        <taxon>Bacteria</taxon>
        <taxon>Pseudomonadati</taxon>
        <taxon>Bacteroidota</taxon>
        <taxon>Bacteroidia</taxon>
        <taxon>Marinilabiliales</taxon>
        <taxon>Prolixibacteraceae</taxon>
        <taxon>Mangrovibacterium</taxon>
    </lineage>
</organism>
<reference evidence="10 11" key="1">
    <citation type="submission" date="2018-04" db="EMBL/GenBank/DDBJ databases">
        <title>Genomic Encyclopedia of Archaeal and Bacterial Type Strains, Phase II (KMG-II): from individual species to whole genera.</title>
        <authorList>
            <person name="Goeker M."/>
        </authorList>
    </citation>
    <scope>NUCLEOTIDE SEQUENCE [LARGE SCALE GENOMIC DNA]</scope>
    <source>
        <strain evidence="10 11">DSM 28823</strain>
    </source>
</reference>
<dbReference type="EMBL" id="QAAD01000037">
    <property type="protein sequence ID" value="PTN02876.1"/>
    <property type="molecule type" value="Genomic_DNA"/>
</dbReference>
<dbReference type="Gene3D" id="3.90.550.10">
    <property type="entry name" value="Spore Coat Polysaccharide Biosynthesis Protein SpsA, Chain A"/>
    <property type="match status" value="1"/>
</dbReference>
<gene>
    <name evidence="10" type="ORF">C8N47_1376</name>
</gene>
<evidence type="ECO:0000256" key="1">
    <source>
        <dbReference type="ARBA" id="ARBA00006115"/>
    </source>
</evidence>
<evidence type="ECO:0000256" key="7">
    <source>
        <dbReference type="ARBA" id="ARBA00047343"/>
    </source>
</evidence>
<name>A0A2T5BTU9_9BACT</name>
<dbReference type="Pfam" id="PF00483">
    <property type="entry name" value="NTP_transferase"/>
    <property type="match status" value="1"/>
</dbReference>
<accession>A0A2T5BTU9</accession>
<keyword evidence="5" id="KW-0547">Nucleotide-binding</keyword>
<evidence type="ECO:0000256" key="2">
    <source>
        <dbReference type="ARBA" id="ARBA00012387"/>
    </source>
</evidence>
<evidence type="ECO:0000259" key="9">
    <source>
        <dbReference type="Pfam" id="PF22640"/>
    </source>
</evidence>